<evidence type="ECO:0000259" key="10">
    <source>
        <dbReference type="PROSITE" id="PS51762"/>
    </source>
</evidence>
<feature type="region of interest" description="Disordered" evidence="9">
    <location>
        <begin position="186"/>
        <end position="209"/>
    </location>
</feature>
<evidence type="ECO:0000256" key="5">
    <source>
        <dbReference type="ARBA" id="ARBA00022989"/>
    </source>
</evidence>
<dbReference type="PROSITE" id="PS51762">
    <property type="entry name" value="GH16_2"/>
    <property type="match status" value="1"/>
</dbReference>
<feature type="domain" description="GH16" evidence="10">
    <location>
        <begin position="554"/>
        <end position="933"/>
    </location>
</feature>
<evidence type="ECO:0000256" key="3">
    <source>
        <dbReference type="ARBA" id="ARBA00022692"/>
    </source>
</evidence>
<dbReference type="EMBL" id="VDEP01000471">
    <property type="protein sequence ID" value="KAA1075808.1"/>
    <property type="molecule type" value="Genomic_DNA"/>
</dbReference>
<dbReference type="Proteomes" id="UP000325313">
    <property type="component" value="Unassembled WGS sequence"/>
</dbReference>
<dbReference type="InterPro" id="IPR013320">
    <property type="entry name" value="ConA-like_dom_sf"/>
</dbReference>
<comment type="caution">
    <text evidence="11">The sequence shown here is derived from an EMBL/GenBank/DDBJ whole genome shotgun (WGS) entry which is preliminary data.</text>
</comment>
<dbReference type="PANTHER" id="PTHR31361">
    <property type="entry name" value="BETA-GLUCAN SYNTHESIS-ASSOCIATED PROTEIN KRE6-RELATED"/>
    <property type="match status" value="1"/>
</dbReference>
<dbReference type="Pfam" id="PF03935">
    <property type="entry name" value="SKN1_KRE6_Sbg1"/>
    <property type="match status" value="1"/>
</dbReference>
<sequence length="992" mass="109535">MSQFNRTQETPREPSPSGREQASPLITSFSTGEPSRLVSPLSTYSPSSFFLQRERSNSPPQSTRELLNAFPSPRISSPGQAFLSPSQPSSALRNNHNESLPFNSVSTSPAGDHHNRYSPISVARGTNAPATFPPNSGLGIAGTSYGQPSPSASEQLENMLDYLQSPEETSRKSHRFSVQDVDKFYESGLHSPGRHLENSGQGSRSDSQNFDHAKRLSMMPPPEPIEIPTAEDVRFGIKGAKSAGWTEVRRQSMLRQSSNNSNSSNQGWRQSFFGKFSSTDELSKYGEIAEPSHADRKNKDQLEELQDFPTRKDSSLSIMVEEPNITRSHDTTFVMNVDHDQANPSASFMRPISMAGDQNLKMMRGDRLDPNPTAMRFCPPLNNSESMASFRGSASSVLSGNESGLFHRFGNSRMTEDFSLREKEDEKRLGYLPHNLDIFDFRDAEVDDALHDPGPILPRKGVDRMIVESKVVSGPTDWLSLRGWLNAIGLGILAVTLVSLFAGFPIIDYFIKHPIGTLGGFNLGGINATGQVPQILGFRGLIDADTPRAARTKKGTDGRNYQLVFSDEFNQENRTFWPGDDPYWEAVDLHYWATSNLEWYDPDQITTRNGSLVISLDKVADPRLNHNLDFKGGMLQSWNKFCFTGGIIEASISLPGDPKAGGTWPAFWTMGNLGRAGYGASLDGTWPYSYDTCDVGTLPNQTDPRTGGPVAAKTMGDPYHDNVLSYLPGQRFSRCTCPRVAGKNYHPGPKHPDGTWVGRSAPEIDILEAITDPISKLGQISQSVQLAPYNANYRLNNRTQGNVKVMDNPFETILNPYTGNIYQQAASGLSNTDQTTYEGKGFASYGFEYATSDSANPFITWTQQDQAMWQLNPAAIGPDPLSQIGSRVIPNEPMYMLLNLGISSTFGAVDLKKLGLPVKMRVDWVRVYQPVGTPINTNCSPSNYPTSQYIQDHLAAYMNPNLTTWEQYQKAHGDNTGNPKTGFPKNKLLDTC</sequence>
<dbReference type="SUPFAM" id="SSF49899">
    <property type="entry name" value="Concanavalin A-like lectins/glucanases"/>
    <property type="match status" value="1"/>
</dbReference>
<organism evidence="11 12">
    <name type="scientific">Puccinia graminis f. sp. tritici</name>
    <dbReference type="NCBI Taxonomy" id="56615"/>
    <lineage>
        <taxon>Eukaryota</taxon>
        <taxon>Fungi</taxon>
        <taxon>Dikarya</taxon>
        <taxon>Basidiomycota</taxon>
        <taxon>Pucciniomycotina</taxon>
        <taxon>Pucciniomycetes</taxon>
        <taxon>Pucciniales</taxon>
        <taxon>Pucciniaceae</taxon>
        <taxon>Puccinia</taxon>
    </lineage>
</organism>
<dbReference type="GO" id="GO:0006078">
    <property type="term" value="P:(1-&gt;6)-beta-D-glucan biosynthetic process"/>
    <property type="evidence" value="ECO:0007669"/>
    <property type="project" value="TreeGrafter"/>
</dbReference>
<comment type="similarity">
    <text evidence="2">Belongs to the SKN1/KRE6 family.</text>
</comment>
<dbReference type="GO" id="GO:0005886">
    <property type="term" value="C:plasma membrane"/>
    <property type="evidence" value="ECO:0007669"/>
    <property type="project" value="TreeGrafter"/>
</dbReference>
<evidence type="ECO:0000313" key="11">
    <source>
        <dbReference type="EMBL" id="KAA1075808.1"/>
    </source>
</evidence>
<evidence type="ECO:0000256" key="6">
    <source>
        <dbReference type="ARBA" id="ARBA00023136"/>
    </source>
</evidence>
<reference evidence="11 12" key="1">
    <citation type="submission" date="2019-05" db="EMBL/GenBank/DDBJ databases">
        <title>Emergence of the Ug99 lineage of the wheat stem rust pathogen through somatic hybridization.</title>
        <authorList>
            <person name="Li F."/>
            <person name="Upadhyaya N.M."/>
            <person name="Sperschneider J."/>
            <person name="Matny O."/>
            <person name="Nguyen-Phuc H."/>
            <person name="Mago R."/>
            <person name="Raley C."/>
            <person name="Miller M.E."/>
            <person name="Silverstein K.A.T."/>
            <person name="Henningsen E."/>
            <person name="Hirsch C.D."/>
            <person name="Visser B."/>
            <person name="Pretorius Z.A."/>
            <person name="Steffenson B.J."/>
            <person name="Schwessinger B."/>
            <person name="Dodds P.N."/>
            <person name="Figueroa M."/>
        </authorList>
    </citation>
    <scope>NUCLEOTIDE SEQUENCE [LARGE SCALE GENOMIC DNA]</scope>
    <source>
        <strain evidence="11 12">Ug99</strain>
    </source>
</reference>
<feature type="compositionally biased region" description="Polar residues" evidence="9">
    <location>
        <begin position="74"/>
        <end position="109"/>
    </location>
</feature>
<accession>A0A5B0MHV8</accession>
<keyword evidence="3" id="KW-0812">Transmembrane</keyword>
<dbReference type="GO" id="GO:0015926">
    <property type="term" value="F:glucosidase activity"/>
    <property type="evidence" value="ECO:0007669"/>
    <property type="project" value="TreeGrafter"/>
</dbReference>
<protein>
    <recommendedName>
        <fullName evidence="10">GH16 domain-containing protein</fullName>
    </recommendedName>
</protein>
<keyword evidence="7" id="KW-0325">Glycoprotein</keyword>
<feature type="compositionally biased region" description="Polar residues" evidence="9">
    <location>
        <begin position="40"/>
        <end position="50"/>
    </location>
</feature>
<feature type="compositionally biased region" description="Polar residues" evidence="9">
    <location>
        <begin position="198"/>
        <end position="208"/>
    </location>
</feature>
<feature type="region of interest" description="Disordered" evidence="9">
    <location>
        <begin position="970"/>
        <end position="992"/>
    </location>
</feature>
<evidence type="ECO:0000256" key="9">
    <source>
        <dbReference type="SAM" id="MobiDB-lite"/>
    </source>
</evidence>
<evidence type="ECO:0000256" key="1">
    <source>
        <dbReference type="ARBA" id="ARBA00004606"/>
    </source>
</evidence>
<dbReference type="PANTHER" id="PTHR31361:SF15">
    <property type="entry name" value="GH16 DOMAIN-CONTAINING PROTEIN"/>
    <property type="match status" value="1"/>
</dbReference>
<dbReference type="AlphaFoldDB" id="A0A5B0MHV8"/>
<evidence type="ECO:0000256" key="4">
    <source>
        <dbReference type="ARBA" id="ARBA00022968"/>
    </source>
</evidence>
<evidence type="ECO:0000256" key="7">
    <source>
        <dbReference type="ARBA" id="ARBA00023180"/>
    </source>
</evidence>
<proteinExistence type="inferred from homology"/>
<dbReference type="GO" id="GO:0031505">
    <property type="term" value="P:fungal-type cell wall organization"/>
    <property type="evidence" value="ECO:0007669"/>
    <property type="project" value="TreeGrafter"/>
</dbReference>
<feature type="compositionally biased region" description="Polar residues" evidence="9">
    <location>
        <begin position="18"/>
        <end position="33"/>
    </location>
</feature>
<evidence type="ECO:0000256" key="2">
    <source>
        <dbReference type="ARBA" id="ARBA00010962"/>
    </source>
</evidence>
<dbReference type="InterPro" id="IPR005629">
    <property type="entry name" value="Skn1/Kre6/Sbg1"/>
</dbReference>
<evidence type="ECO:0000313" key="12">
    <source>
        <dbReference type="Proteomes" id="UP000325313"/>
    </source>
</evidence>
<keyword evidence="8" id="KW-0961">Cell wall biogenesis/degradation</keyword>
<keyword evidence="6" id="KW-0472">Membrane</keyword>
<dbReference type="GO" id="GO:0005789">
    <property type="term" value="C:endoplasmic reticulum membrane"/>
    <property type="evidence" value="ECO:0007669"/>
    <property type="project" value="TreeGrafter"/>
</dbReference>
<evidence type="ECO:0000256" key="8">
    <source>
        <dbReference type="ARBA" id="ARBA00023316"/>
    </source>
</evidence>
<feature type="compositionally biased region" description="Low complexity" evidence="9">
    <location>
        <begin position="251"/>
        <end position="268"/>
    </location>
</feature>
<dbReference type="InterPro" id="IPR000757">
    <property type="entry name" value="Beta-glucanase-like"/>
</dbReference>
<name>A0A5B0MHV8_PUCGR</name>
<gene>
    <name evidence="11" type="ORF">PGTUg99_015321</name>
</gene>
<dbReference type="Gene3D" id="2.60.120.200">
    <property type="match status" value="1"/>
</dbReference>
<keyword evidence="5" id="KW-1133">Transmembrane helix</keyword>
<dbReference type="FunFam" id="2.60.120.200:FF:000135">
    <property type="entry name" value="Related to KRE6-glucan synthase subunit"/>
    <property type="match status" value="1"/>
</dbReference>
<feature type="region of interest" description="Disordered" evidence="9">
    <location>
        <begin position="1"/>
        <end position="118"/>
    </location>
</feature>
<feature type="region of interest" description="Disordered" evidence="9">
    <location>
        <begin position="248"/>
        <end position="268"/>
    </location>
</feature>
<keyword evidence="4" id="KW-0735">Signal-anchor</keyword>
<comment type="subcellular location">
    <subcellularLocation>
        <location evidence="1">Membrane</location>
        <topology evidence="1">Single-pass type II membrane protein</topology>
    </subcellularLocation>
</comment>